<evidence type="ECO:0000256" key="1">
    <source>
        <dbReference type="SAM" id="MobiDB-lite"/>
    </source>
</evidence>
<reference evidence="2" key="2">
    <citation type="submission" date="2018-05" db="EMBL/GenBank/DDBJ databases">
        <title>OmerRS3 (Oryza meridionalis Reference Sequence Version 3).</title>
        <authorList>
            <person name="Zhang J."/>
            <person name="Kudrna D."/>
            <person name="Lee S."/>
            <person name="Talag J."/>
            <person name="Welchert J."/>
            <person name="Wing R.A."/>
        </authorList>
    </citation>
    <scope>NUCLEOTIDE SEQUENCE [LARGE SCALE GENOMIC DNA]</scope>
    <source>
        <strain evidence="2">cv. OR44</strain>
    </source>
</reference>
<evidence type="ECO:0000313" key="2">
    <source>
        <dbReference type="EnsemblPlants" id="OMERI12G13580.1"/>
    </source>
</evidence>
<proteinExistence type="predicted"/>
<dbReference type="Gramene" id="OMERI12G13580.1">
    <property type="protein sequence ID" value="OMERI12G13580.1"/>
    <property type="gene ID" value="OMERI12G13580"/>
</dbReference>
<dbReference type="Proteomes" id="UP000008021">
    <property type="component" value="Chromosome 12"/>
</dbReference>
<keyword evidence="3" id="KW-1185">Reference proteome</keyword>
<dbReference type="HOGENOM" id="CLU_2798262_0_0_1"/>
<evidence type="ECO:0000313" key="3">
    <source>
        <dbReference type="Proteomes" id="UP000008021"/>
    </source>
</evidence>
<dbReference type="AlphaFoldDB" id="A0A0E0FE89"/>
<accession>A0A0E0FE89</accession>
<dbReference type="EnsemblPlants" id="OMERI12G13580.1">
    <property type="protein sequence ID" value="OMERI12G13580.1"/>
    <property type="gene ID" value="OMERI12G13580"/>
</dbReference>
<reference evidence="2" key="1">
    <citation type="submission" date="2015-04" db="UniProtKB">
        <authorList>
            <consortium name="EnsemblPlants"/>
        </authorList>
    </citation>
    <scope>IDENTIFICATION</scope>
</reference>
<protein>
    <submittedName>
        <fullName evidence="2">Uncharacterized protein</fullName>
    </submittedName>
</protein>
<name>A0A0E0FE89_9ORYZ</name>
<feature type="region of interest" description="Disordered" evidence="1">
    <location>
        <begin position="47"/>
        <end position="68"/>
    </location>
</feature>
<organism evidence="2">
    <name type="scientific">Oryza meridionalis</name>
    <dbReference type="NCBI Taxonomy" id="40149"/>
    <lineage>
        <taxon>Eukaryota</taxon>
        <taxon>Viridiplantae</taxon>
        <taxon>Streptophyta</taxon>
        <taxon>Embryophyta</taxon>
        <taxon>Tracheophyta</taxon>
        <taxon>Spermatophyta</taxon>
        <taxon>Magnoliopsida</taxon>
        <taxon>Liliopsida</taxon>
        <taxon>Poales</taxon>
        <taxon>Poaceae</taxon>
        <taxon>BOP clade</taxon>
        <taxon>Oryzoideae</taxon>
        <taxon>Oryzeae</taxon>
        <taxon>Oryzinae</taxon>
        <taxon>Oryza</taxon>
    </lineage>
</organism>
<sequence>MMLCLQEMNAMRAEMEVGAAWKETLGYAITLSYADWGSLNNHKTHKGGNFAPWEQRNKGEMASALEFS</sequence>